<feature type="compositionally biased region" description="Basic and acidic residues" evidence="1">
    <location>
        <begin position="24"/>
        <end position="38"/>
    </location>
</feature>
<feature type="region of interest" description="Disordered" evidence="1">
    <location>
        <begin position="1"/>
        <end position="39"/>
    </location>
</feature>
<comment type="caution">
    <text evidence="2">The sequence shown here is derived from an EMBL/GenBank/DDBJ whole genome shotgun (WGS) entry which is preliminary data.</text>
</comment>
<evidence type="ECO:0000256" key="1">
    <source>
        <dbReference type="SAM" id="MobiDB-lite"/>
    </source>
</evidence>
<dbReference type="RefSeq" id="WP_098457287.1">
    <property type="nucleotide sequence ID" value="NZ_PDJH01000001.1"/>
</dbReference>
<gene>
    <name evidence="2" type="ORF">ATL41_0770</name>
</gene>
<dbReference type="EMBL" id="PDJH01000001">
    <property type="protein sequence ID" value="PFG36062.1"/>
    <property type="molecule type" value="Genomic_DNA"/>
</dbReference>
<reference evidence="2 3" key="1">
    <citation type="submission" date="2017-10" db="EMBL/GenBank/DDBJ databases">
        <title>Sequencing the genomes of 1000 actinobacteria strains.</title>
        <authorList>
            <person name="Klenk H.-P."/>
        </authorList>
    </citation>
    <scope>NUCLEOTIDE SEQUENCE [LARGE SCALE GENOMIC DNA]</scope>
    <source>
        <strain evidence="2 3">DSM 21574</strain>
    </source>
</reference>
<keyword evidence="3" id="KW-1185">Reference proteome</keyword>
<organism evidence="2 3">
    <name type="scientific">Flavimobilis soli</name>
    <dbReference type="NCBI Taxonomy" id="442709"/>
    <lineage>
        <taxon>Bacteria</taxon>
        <taxon>Bacillati</taxon>
        <taxon>Actinomycetota</taxon>
        <taxon>Actinomycetes</taxon>
        <taxon>Micrococcales</taxon>
        <taxon>Jonesiaceae</taxon>
        <taxon>Flavimobilis</taxon>
    </lineage>
</organism>
<evidence type="ECO:0000313" key="3">
    <source>
        <dbReference type="Proteomes" id="UP000221394"/>
    </source>
</evidence>
<sequence length="202" mass="22288">MSAQCEPDGGASFWELSGDFGPGADRDGHNSDDMRPLDQEGWIDPVPALSWRWSGPLSQPIDVVALDSLLLLSVRAKEIVARHITDRDAVQWVQTRIGRVDGGDDPYWFPHLVEHHDVLHREATTWVGPDNPTLKVYSREALAGRNITADSRPAQQMTRSDGVVVTVPSFVFGWLYIVSEAIARDLRDAKVTGARLTPAPLA</sequence>
<proteinExistence type="predicted"/>
<dbReference type="Proteomes" id="UP000221394">
    <property type="component" value="Unassembled WGS sequence"/>
</dbReference>
<accession>A0A2A9ECR7</accession>
<dbReference type="AlphaFoldDB" id="A0A2A9ECR7"/>
<evidence type="ECO:0000313" key="2">
    <source>
        <dbReference type="EMBL" id="PFG36062.1"/>
    </source>
</evidence>
<name>A0A2A9ECR7_9MICO</name>
<protein>
    <submittedName>
        <fullName evidence="2">Uncharacterized protein</fullName>
    </submittedName>
</protein>